<dbReference type="Gene3D" id="1.10.10.60">
    <property type="entry name" value="Homeodomain-like"/>
    <property type="match status" value="1"/>
</dbReference>
<name>A0A7S4N5G0_9STRA</name>
<dbReference type="GO" id="GO:0003677">
    <property type="term" value="F:DNA binding"/>
    <property type="evidence" value="ECO:0007669"/>
    <property type="project" value="UniProtKB-KW"/>
</dbReference>
<evidence type="ECO:0000256" key="2">
    <source>
        <dbReference type="SAM" id="MobiDB-lite"/>
    </source>
</evidence>
<dbReference type="SUPFAM" id="SSF46689">
    <property type="entry name" value="Homeodomain-like"/>
    <property type="match status" value="1"/>
</dbReference>
<dbReference type="EMBL" id="HBKQ01042391">
    <property type="protein sequence ID" value="CAE2266583.1"/>
    <property type="molecule type" value="Transcribed_RNA"/>
</dbReference>
<keyword evidence="1" id="KW-0238">DNA-binding</keyword>
<gene>
    <name evidence="4" type="ORF">OAUR00152_LOCUS29228</name>
</gene>
<organism evidence="4">
    <name type="scientific">Odontella aurita</name>
    <dbReference type="NCBI Taxonomy" id="265563"/>
    <lineage>
        <taxon>Eukaryota</taxon>
        <taxon>Sar</taxon>
        <taxon>Stramenopiles</taxon>
        <taxon>Ochrophyta</taxon>
        <taxon>Bacillariophyta</taxon>
        <taxon>Mediophyceae</taxon>
        <taxon>Biddulphiophycidae</taxon>
        <taxon>Eupodiscales</taxon>
        <taxon>Odontellaceae</taxon>
        <taxon>Odontella</taxon>
    </lineage>
</organism>
<evidence type="ECO:0000256" key="1">
    <source>
        <dbReference type="ARBA" id="ARBA00023125"/>
    </source>
</evidence>
<feature type="compositionally biased region" description="Basic residues" evidence="2">
    <location>
        <begin position="1"/>
        <end position="11"/>
    </location>
</feature>
<dbReference type="Pfam" id="PF03221">
    <property type="entry name" value="HTH_Tnp_Tc5"/>
    <property type="match status" value="1"/>
</dbReference>
<evidence type="ECO:0000259" key="3">
    <source>
        <dbReference type="PROSITE" id="PS51253"/>
    </source>
</evidence>
<sequence length="293" mass="32785">MPTSKGSRKRAALAMPDPLGGESVATSKAVDKESHHHSLHRVGDTITSGASAAGESKNVDEVTDRAAPVSTEKKTAYKTNKGAPRRRAWSLAEKKQLCRKYRDSTINTMAQFLREYNETRADEEKISLSSAQHWWKDVQRGRIRLDDLSTGADDKVKRRRGGKFVTVEMRLAEYIQEYEKIRGEGDPALTGPAMLRKAKEFAEELGDTSFQGSKGWLWNFRRRNGLQKYLIQVDSQKQEDLEEVVTTGQVRDALSTLSTFAAQSGNQGLAVDVARLHQKLAMIQHVTRNAVKL</sequence>
<evidence type="ECO:0000313" key="4">
    <source>
        <dbReference type="EMBL" id="CAE2266583.1"/>
    </source>
</evidence>
<accession>A0A7S4N5G0</accession>
<reference evidence="4" key="1">
    <citation type="submission" date="2021-01" db="EMBL/GenBank/DDBJ databases">
        <authorList>
            <person name="Corre E."/>
            <person name="Pelletier E."/>
            <person name="Niang G."/>
            <person name="Scheremetjew M."/>
            <person name="Finn R."/>
            <person name="Kale V."/>
            <person name="Holt S."/>
            <person name="Cochrane G."/>
            <person name="Meng A."/>
            <person name="Brown T."/>
            <person name="Cohen L."/>
        </authorList>
    </citation>
    <scope>NUCLEOTIDE SEQUENCE</scope>
    <source>
        <strain evidence="4">Isolate 1302-5</strain>
    </source>
</reference>
<feature type="domain" description="HTH CENPB-type" evidence="3">
    <location>
        <begin position="155"/>
        <end position="230"/>
    </location>
</feature>
<proteinExistence type="predicted"/>
<dbReference type="InterPro" id="IPR006600">
    <property type="entry name" value="HTH_CenpB_DNA-bd_dom"/>
</dbReference>
<dbReference type="AlphaFoldDB" id="A0A7S4N5G0"/>
<dbReference type="SMART" id="SM00674">
    <property type="entry name" value="CENPB"/>
    <property type="match status" value="1"/>
</dbReference>
<feature type="region of interest" description="Disordered" evidence="2">
    <location>
        <begin position="1"/>
        <end position="85"/>
    </location>
</feature>
<protein>
    <recommendedName>
        <fullName evidence="3">HTH CENPB-type domain-containing protein</fullName>
    </recommendedName>
</protein>
<dbReference type="PROSITE" id="PS51253">
    <property type="entry name" value="HTH_CENPB"/>
    <property type="match status" value="1"/>
</dbReference>
<dbReference type="InterPro" id="IPR009057">
    <property type="entry name" value="Homeodomain-like_sf"/>
</dbReference>